<feature type="domain" description="GAG-pre-integrase" evidence="3">
    <location>
        <begin position="754"/>
        <end position="805"/>
    </location>
</feature>
<evidence type="ECO:0000259" key="2">
    <source>
        <dbReference type="Pfam" id="PF07727"/>
    </source>
</evidence>
<reference evidence="4" key="1">
    <citation type="journal article" date="2019" name="Sci. Rep.">
        <title>Draft genome of Tanacetum cinerariifolium, the natural source of mosquito coil.</title>
        <authorList>
            <person name="Yamashiro T."/>
            <person name="Shiraishi A."/>
            <person name="Satake H."/>
            <person name="Nakayama K."/>
        </authorList>
    </citation>
    <scope>NUCLEOTIDE SEQUENCE</scope>
</reference>
<feature type="compositionally biased region" description="Polar residues" evidence="1">
    <location>
        <begin position="576"/>
        <end position="589"/>
    </location>
</feature>
<feature type="domain" description="Reverse transcriptase Ty1/copia-type" evidence="2">
    <location>
        <begin position="888"/>
        <end position="955"/>
    </location>
</feature>
<dbReference type="PANTHER" id="PTHR11439:SF483">
    <property type="entry name" value="PEPTIDE SYNTHASE GLIP-LIKE, PUTATIVE (AFU_ORTHOLOGUE AFUA_3G12920)-RELATED"/>
    <property type="match status" value="1"/>
</dbReference>
<name>A0A6L2JMR9_TANCI</name>
<proteinExistence type="predicted"/>
<dbReference type="EMBL" id="BKCJ010001041">
    <property type="protein sequence ID" value="GEU38351.1"/>
    <property type="molecule type" value="Genomic_DNA"/>
</dbReference>
<evidence type="ECO:0000313" key="4">
    <source>
        <dbReference type="EMBL" id="GEU38351.1"/>
    </source>
</evidence>
<gene>
    <name evidence="4" type="ORF">Tci_010329</name>
</gene>
<organism evidence="4">
    <name type="scientific">Tanacetum cinerariifolium</name>
    <name type="common">Dalmatian daisy</name>
    <name type="synonym">Chrysanthemum cinerariifolium</name>
    <dbReference type="NCBI Taxonomy" id="118510"/>
    <lineage>
        <taxon>Eukaryota</taxon>
        <taxon>Viridiplantae</taxon>
        <taxon>Streptophyta</taxon>
        <taxon>Embryophyta</taxon>
        <taxon>Tracheophyta</taxon>
        <taxon>Spermatophyta</taxon>
        <taxon>Magnoliopsida</taxon>
        <taxon>eudicotyledons</taxon>
        <taxon>Gunneridae</taxon>
        <taxon>Pentapetalae</taxon>
        <taxon>asterids</taxon>
        <taxon>campanulids</taxon>
        <taxon>Asterales</taxon>
        <taxon>Asteraceae</taxon>
        <taxon>Asteroideae</taxon>
        <taxon>Anthemideae</taxon>
        <taxon>Anthemidinae</taxon>
        <taxon>Tanacetum</taxon>
    </lineage>
</organism>
<accession>A0A6L2JMR9</accession>
<sequence>MTTLAEYMILSSADNRLPMLDKDMYDSCKSRMELYMQNREHKRMILESFEHGPFIWPTIEENRVTMTKKYVELSATEKLQADCDMKVINIILQGLPAEIYSLFNHHKVAKDLWEKVQLLLQVNQQTHLAEFPQIDSGLAVHVFKQGDGPIGAINKMMSFLSTVFTSYFLSTNNKLRNSSNPRQQATIHDGRVTVQPLKGRQNSYDAGEGHMARQCPKPKRKRDTTWFRGKVLLVEAQRNAYQADDLDAYDSDCDEISTAKAVLMANLSSYRSDVLSEVPISDNTNNDMLNQNTNSSAQQDAMILSVFEQLSEQVTNYNKVNKDNLMTNEFLSAELERYKEWVKLLKERQNVDLEFDLEKKVKELDNIVCKMGQSAQTVHMLTKPQVFYDNNLKQALGFQNPFYVKKHQQIRPMLYDSNVIAKETNVISIADSKETLMLEEESRSKMFLKQNDPMVLEKKVNIKPIDYAELNRLSEDFGKRFVLQLELSDEQAVHPIIDQSASSPIKIEAPRELPKEKVFVITTLKNDLRKLKGKDTVDNAAQISNATIMTPGMYKLNLIILAPQVKYNRPLLSSIGVETSTNTSGSKPSDNTKNDRISRTPSSNEKNKVEVQSRKVKSKLNKQNSDSKNVYNEHVKHHVKGAQKSIERTFTLVGNAFPLTRITTTNKVPLRVPIPLDVVSPEHVVTRIYTRRPKVPKYVPNRIPKVKKSMTANRMEPGISWGSDTSIAPSSSSLIDCSTVKFGNDQVAKIMGQKPKKTKSWLWHQRMSHLNFGALNHLARNGLVRGLPRLKFEKDHLCSACVMGKRMKQSHKPKSENTNQEELYLLHMGLCGPMHKVMVNTLKWIYKVKLDKLEGVLKNKARLVARGNRQEEGIDFEESFDGCKDDIFNGILREEVYVSQPNGFVDPDNPNHVYRLKKALYVLKQAPRAWYDLLSLFLLSRGFSKGTVDPTLFISRKESLKKYEIESCVPVNTPIVQKSKLDEDTQGKAVDPTHYRGMVGILMYLTSSRPDLGLWYSKDSAITLTAFANADHAGCQDTRRSTSGSMQLLRDRLVSSSSKRQKSAAISSTKGEYIALSGCCAQVLWMRSQLTDYGLGFNKIPININTTQAQQKALDDALVALADRLDFHKCNMRLDTNIKPKEATFQVATVSVHKSSIRFTINKKKAYLDVEIFREIIQFYPKIPRHEFEDLPIEHDIISFIKDLGHSGDIIYLTDVSIDYLHQPGRAFATIINKCLSGKETRMDKIRLSRAQIL</sequence>
<protein>
    <recommendedName>
        <fullName evidence="5">Reverse transcriptase Ty1/copia-type domain-containing protein</fullName>
    </recommendedName>
</protein>
<dbReference type="CDD" id="cd09272">
    <property type="entry name" value="RNase_HI_RT_Ty1"/>
    <property type="match status" value="1"/>
</dbReference>
<dbReference type="InterPro" id="IPR025724">
    <property type="entry name" value="GAG-pre-integrase_dom"/>
</dbReference>
<feature type="region of interest" description="Disordered" evidence="1">
    <location>
        <begin position="576"/>
        <end position="633"/>
    </location>
</feature>
<dbReference type="InterPro" id="IPR013103">
    <property type="entry name" value="RVT_2"/>
</dbReference>
<dbReference type="Pfam" id="PF13976">
    <property type="entry name" value="gag_pre-integrs"/>
    <property type="match status" value="1"/>
</dbReference>
<feature type="region of interest" description="Disordered" evidence="1">
    <location>
        <begin position="200"/>
        <end position="220"/>
    </location>
</feature>
<dbReference type="Pfam" id="PF07727">
    <property type="entry name" value="RVT_2"/>
    <property type="match status" value="1"/>
</dbReference>
<evidence type="ECO:0000256" key="1">
    <source>
        <dbReference type="SAM" id="MobiDB-lite"/>
    </source>
</evidence>
<comment type="caution">
    <text evidence="4">The sequence shown here is derived from an EMBL/GenBank/DDBJ whole genome shotgun (WGS) entry which is preliminary data.</text>
</comment>
<evidence type="ECO:0000259" key="3">
    <source>
        <dbReference type="Pfam" id="PF13976"/>
    </source>
</evidence>
<feature type="compositionally biased region" description="Polar residues" evidence="1">
    <location>
        <begin position="621"/>
        <end position="630"/>
    </location>
</feature>
<dbReference type="AlphaFoldDB" id="A0A6L2JMR9"/>
<evidence type="ECO:0008006" key="5">
    <source>
        <dbReference type="Google" id="ProtNLM"/>
    </source>
</evidence>
<dbReference type="PANTHER" id="PTHR11439">
    <property type="entry name" value="GAG-POL-RELATED RETROTRANSPOSON"/>
    <property type="match status" value="1"/>
</dbReference>